<dbReference type="RefSeq" id="WP_115901021.1">
    <property type="nucleotide sequence ID" value="NZ_QUNS01000004.1"/>
</dbReference>
<dbReference type="InterPro" id="IPR016047">
    <property type="entry name" value="M23ase_b-sheet_dom"/>
</dbReference>
<sequence length="232" mass="26347">MIEFLNNISQKPLPVIDVTISVEEYVPISIAASNKELIFDVSSSKEWEAYLESYFSKHQKTVAFGGYLEVRDIYSRSEHFNKLSEENQRNIHLGIDLWCDAGTDILAVLDGEIYSFKNNLNYGDYGPTIIVKHSIEGNDFYSLYGHLSLESLEELSVGKQVKQGEKIGTLGDSFVNGDYAPHLHFQLIIDIEDYFGDYPGVASKKTLDFYKQNCPNPNLLLKLPNETNINKF</sequence>
<evidence type="ECO:0000259" key="2">
    <source>
        <dbReference type="Pfam" id="PF01551"/>
    </source>
</evidence>
<dbReference type="InterPro" id="IPR011055">
    <property type="entry name" value="Dup_hybrid_motif"/>
</dbReference>
<dbReference type="Proteomes" id="UP000256884">
    <property type="component" value="Unassembled WGS sequence"/>
</dbReference>
<protein>
    <submittedName>
        <fullName evidence="3">Peptidase M23-like protein</fullName>
    </submittedName>
</protein>
<dbReference type="EMBL" id="QUNS01000004">
    <property type="protein sequence ID" value="REH50415.1"/>
    <property type="molecule type" value="Genomic_DNA"/>
</dbReference>
<name>A0A3E0HWV0_9FLAO</name>
<evidence type="ECO:0000313" key="4">
    <source>
        <dbReference type="Proteomes" id="UP000256884"/>
    </source>
</evidence>
<evidence type="ECO:0000256" key="1">
    <source>
        <dbReference type="ARBA" id="ARBA00022729"/>
    </source>
</evidence>
<dbReference type="GO" id="GO:0004222">
    <property type="term" value="F:metalloendopeptidase activity"/>
    <property type="evidence" value="ECO:0007669"/>
    <property type="project" value="TreeGrafter"/>
</dbReference>
<dbReference type="InterPro" id="IPR050570">
    <property type="entry name" value="Cell_wall_metabolism_enzyme"/>
</dbReference>
<gene>
    <name evidence="3" type="ORF">C7448_10426</name>
</gene>
<reference evidence="3 4" key="1">
    <citation type="submission" date="2018-08" db="EMBL/GenBank/DDBJ databases">
        <title>Genomic Encyclopedia of Type Strains, Phase IV (KMG-IV): sequencing the most valuable type-strain genomes for metagenomic binning, comparative biology and taxonomic classification.</title>
        <authorList>
            <person name="Goeker M."/>
        </authorList>
    </citation>
    <scope>NUCLEOTIDE SEQUENCE [LARGE SCALE GENOMIC DNA]</scope>
    <source>
        <strain evidence="3 4">DSM 18841</strain>
    </source>
</reference>
<comment type="caution">
    <text evidence="3">The sequence shown here is derived from an EMBL/GenBank/DDBJ whole genome shotgun (WGS) entry which is preliminary data.</text>
</comment>
<keyword evidence="4" id="KW-1185">Reference proteome</keyword>
<keyword evidence="1" id="KW-0732">Signal</keyword>
<feature type="domain" description="M23ase beta-sheet core" evidence="2">
    <location>
        <begin position="91"/>
        <end position="188"/>
    </location>
</feature>
<dbReference type="CDD" id="cd12797">
    <property type="entry name" value="M23_peptidase"/>
    <property type="match status" value="1"/>
</dbReference>
<dbReference type="AlphaFoldDB" id="A0A3E0HWV0"/>
<evidence type="ECO:0000313" key="3">
    <source>
        <dbReference type="EMBL" id="REH50415.1"/>
    </source>
</evidence>
<dbReference type="Pfam" id="PF01551">
    <property type="entry name" value="Peptidase_M23"/>
    <property type="match status" value="1"/>
</dbReference>
<dbReference type="OrthoDB" id="9801052at2"/>
<dbReference type="SUPFAM" id="SSF51261">
    <property type="entry name" value="Duplicated hybrid motif"/>
    <property type="match status" value="1"/>
</dbReference>
<organism evidence="3 4">
    <name type="scientific">Tenacibaculum gallaicum</name>
    <dbReference type="NCBI Taxonomy" id="561505"/>
    <lineage>
        <taxon>Bacteria</taxon>
        <taxon>Pseudomonadati</taxon>
        <taxon>Bacteroidota</taxon>
        <taxon>Flavobacteriia</taxon>
        <taxon>Flavobacteriales</taxon>
        <taxon>Flavobacteriaceae</taxon>
        <taxon>Tenacibaculum</taxon>
    </lineage>
</organism>
<dbReference type="Gene3D" id="2.70.70.10">
    <property type="entry name" value="Glucose Permease (Domain IIA)"/>
    <property type="match status" value="1"/>
</dbReference>
<proteinExistence type="predicted"/>
<dbReference type="PANTHER" id="PTHR21666">
    <property type="entry name" value="PEPTIDASE-RELATED"/>
    <property type="match status" value="1"/>
</dbReference>
<dbReference type="PANTHER" id="PTHR21666:SF289">
    <property type="entry name" value="L-ALA--D-GLU ENDOPEPTIDASE"/>
    <property type="match status" value="1"/>
</dbReference>
<accession>A0A3E0HWV0</accession>